<dbReference type="Proteomes" id="UP000309997">
    <property type="component" value="Unassembled WGS sequence"/>
</dbReference>
<proteinExistence type="predicted"/>
<gene>
    <name evidence="1" type="ORF">D5086_010318</name>
</gene>
<protein>
    <submittedName>
        <fullName evidence="1">Uncharacterized protein</fullName>
    </submittedName>
</protein>
<dbReference type="EMBL" id="RCHU02000005">
    <property type="protein sequence ID" value="KAL3591678.1"/>
    <property type="molecule type" value="Genomic_DNA"/>
</dbReference>
<keyword evidence="2" id="KW-1185">Reference proteome</keyword>
<organism evidence="1 2">
    <name type="scientific">Populus alba</name>
    <name type="common">White poplar</name>
    <dbReference type="NCBI Taxonomy" id="43335"/>
    <lineage>
        <taxon>Eukaryota</taxon>
        <taxon>Viridiplantae</taxon>
        <taxon>Streptophyta</taxon>
        <taxon>Embryophyta</taxon>
        <taxon>Tracheophyta</taxon>
        <taxon>Spermatophyta</taxon>
        <taxon>Magnoliopsida</taxon>
        <taxon>eudicotyledons</taxon>
        <taxon>Gunneridae</taxon>
        <taxon>Pentapetalae</taxon>
        <taxon>rosids</taxon>
        <taxon>fabids</taxon>
        <taxon>Malpighiales</taxon>
        <taxon>Salicaceae</taxon>
        <taxon>Saliceae</taxon>
        <taxon>Populus</taxon>
    </lineage>
</organism>
<reference evidence="1 2" key="1">
    <citation type="journal article" date="2024" name="Plant Biotechnol. J.">
        <title>Genome and CRISPR/Cas9 system of a widespread forest tree (Populus alba) in the world.</title>
        <authorList>
            <person name="Liu Y.J."/>
            <person name="Jiang P.F."/>
            <person name="Han X.M."/>
            <person name="Li X.Y."/>
            <person name="Wang H.M."/>
            <person name="Wang Y.J."/>
            <person name="Wang X.X."/>
            <person name="Zeng Q.Y."/>
        </authorList>
    </citation>
    <scope>NUCLEOTIDE SEQUENCE [LARGE SCALE GENOMIC DNA]</scope>
    <source>
        <strain evidence="2">cv. PAL-ZL1</strain>
    </source>
</reference>
<comment type="caution">
    <text evidence="1">The sequence shown here is derived from an EMBL/GenBank/DDBJ whole genome shotgun (WGS) entry which is preliminary data.</text>
</comment>
<accession>A0ACC4CAL7</accession>
<evidence type="ECO:0000313" key="2">
    <source>
        <dbReference type="Proteomes" id="UP000309997"/>
    </source>
</evidence>
<name>A0ACC4CAL7_POPAL</name>
<sequence>MPASLVRVVFPTTRRRGSSIGRMGHGPQQLRGSGHKLPTSSPYLERFHLPPEGNCPCDWSESVLLGIAETRAQKSDMLEAVPLSLERQKFNPPLRSDLLPLYYKLDNK</sequence>
<evidence type="ECO:0000313" key="1">
    <source>
        <dbReference type="EMBL" id="KAL3591678.1"/>
    </source>
</evidence>